<comment type="caution">
    <text evidence="2">The sequence shown here is derived from an EMBL/GenBank/DDBJ whole genome shotgun (WGS) entry which is preliminary data.</text>
</comment>
<dbReference type="RefSeq" id="WP_257315516.1">
    <property type="nucleotide sequence ID" value="NZ_JANFDG010000012.1"/>
</dbReference>
<dbReference type="Gene3D" id="1.20.1290.10">
    <property type="entry name" value="AhpD-like"/>
    <property type="match status" value="1"/>
</dbReference>
<dbReference type="PANTHER" id="PTHR33570">
    <property type="entry name" value="4-CARBOXYMUCONOLACTONE DECARBOXYLASE FAMILY PROTEIN"/>
    <property type="match status" value="1"/>
</dbReference>
<keyword evidence="3" id="KW-1185">Reference proteome</keyword>
<dbReference type="Pfam" id="PF02627">
    <property type="entry name" value="CMD"/>
    <property type="match status" value="1"/>
</dbReference>
<dbReference type="PANTHER" id="PTHR33570:SF2">
    <property type="entry name" value="CARBOXYMUCONOLACTONE DECARBOXYLASE-LIKE DOMAIN-CONTAINING PROTEIN"/>
    <property type="match status" value="1"/>
</dbReference>
<dbReference type="InterPro" id="IPR029032">
    <property type="entry name" value="AhpD-like"/>
</dbReference>
<evidence type="ECO:0000313" key="3">
    <source>
        <dbReference type="Proteomes" id="UP001595377"/>
    </source>
</evidence>
<evidence type="ECO:0000313" key="2">
    <source>
        <dbReference type="EMBL" id="MFC3075049.1"/>
    </source>
</evidence>
<dbReference type="EMBL" id="JBHRSP010000032">
    <property type="protein sequence ID" value="MFC3075049.1"/>
    <property type="molecule type" value="Genomic_DNA"/>
</dbReference>
<evidence type="ECO:0000259" key="1">
    <source>
        <dbReference type="Pfam" id="PF02627"/>
    </source>
</evidence>
<dbReference type="SUPFAM" id="SSF69118">
    <property type="entry name" value="AhpD-like"/>
    <property type="match status" value="1"/>
</dbReference>
<protein>
    <submittedName>
        <fullName evidence="2">Carboxymuconolactone decarboxylase family protein</fullName>
    </submittedName>
</protein>
<dbReference type="InterPro" id="IPR003779">
    <property type="entry name" value="CMD-like"/>
</dbReference>
<gene>
    <name evidence="2" type="ORF">ACFOHH_18215</name>
</gene>
<dbReference type="InterPro" id="IPR052512">
    <property type="entry name" value="4CMD/NDH-1_regulator"/>
</dbReference>
<dbReference type="Proteomes" id="UP001595377">
    <property type="component" value="Unassembled WGS sequence"/>
</dbReference>
<organism evidence="2 3">
    <name type="scientific">Shinella pollutisoli</name>
    <dbReference type="NCBI Taxonomy" id="2250594"/>
    <lineage>
        <taxon>Bacteria</taxon>
        <taxon>Pseudomonadati</taxon>
        <taxon>Pseudomonadota</taxon>
        <taxon>Alphaproteobacteria</taxon>
        <taxon>Hyphomicrobiales</taxon>
        <taxon>Rhizobiaceae</taxon>
        <taxon>Shinella</taxon>
    </lineage>
</organism>
<name>A0ABV7DKT8_9HYPH</name>
<accession>A0ABV7DKT8</accession>
<feature type="domain" description="Carboxymuconolactone decarboxylase-like" evidence="1">
    <location>
        <begin position="38"/>
        <end position="118"/>
    </location>
</feature>
<reference evidence="3" key="1">
    <citation type="journal article" date="2019" name="Int. J. Syst. Evol. Microbiol.">
        <title>The Global Catalogue of Microorganisms (GCM) 10K type strain sequencing project: providing services to taxonomists for standard genome sequencing and annotation.</title>
        <authorList>
            <consortium name="The Broad Institute Genomics Platform"/>
            <consortium name="The Broad Institute Genome Sequencing Center for Infectious Disease"/>
            <person name="Wu L."/>
            <person name="Ma J."/>
        </authorList>
    </citation>
    <scope>NUCLEOTIDE SEQUENCE [LARGE SCALE GENOMIC DNA]</scope>
    <source>
        <strain evidence="3">KCTC 52677</strain>
    </source>
</reference>
<sequence length="137" mass="15107">MSSDSEMFVKGFQNRKNVLGASHVEKSWENADDFNRPAQRLVTEYCWGEVWGDSTLTFPVRSMLNLAMLTAMNQHHELGVHVKGALNNGVTPEEIRAVLLQAMVYCGAPAALAAFRTASAVIKDWQSDQAPVQAKAE</sequence>
<proteinExistence type="predicted"/>